<dbReference type="EMBL" id="JAUSQX010000001">
    <property type="protein sequence ID" value="MDP9806831.1"/>
    <property type="molecule type" value="Genomic_DNA"/>
</dbReference>
<dbReference type="Pfam" id="PF13455">
    <property type="entry name" value="MUG113"/>
    <property type="match status" value="1"/>
</dbReference>
<feature type="region of interest" description="Disordered" evidence="1">
    <location>
        <begin position="18"/>
        <end position="37"/>
    </location>
</feature>
<evidence type="ECO:0000313" key="3">
    <source>
        <dbReference type="EMBL" id="MDP9806831.1"/>
    </source>
</evidence>
<dbReference type="Proteomes" id="UP001243212">
    <property type="component" value="Unassembled WGS sequence"/>
</dbReference>
<organism evidence="3 4">
    <name type="scientific">Trueperella bonasi</name>
    <dbReference type="NCBI Taxonomy" id="312286"/>
    <lineage>
        <taxon>Bacteria</taxon>
        <taxon>Bacillati</taxon>
        <taxon>Actinomycetota</taxon>
        <taxon>Actinomycetes</taxon>
        <taxon>Actinomycetales</taxon>
        <taxon>Actinomycetaceae</taxon>
        <taxon>Trueperella</taxon>
    </lineage>
</organism>
<gene>
    <name evidence="3" type="ORF">J2S70_001413</name>
</gene>
<name>A0ABT9NHF1_9ACTO</name>
<feature type="domain" description="Bacteriophage T5 Orf172 DNA-binding" evidence="2">
    <location>
        <begin position="277"/>
        <end position="371"/>
    </location>
</feature>
<evidence type="ECO:0000259" key="2">
    <source>
        <dbReference type="SMART" id="SM00974"/>
    </source>
</evidence>
<evidence type="ECO:0000313" key="4">
    <source>
        <dbReference type="Proteomes" id="UP001243212"/>
    </source>
</evidence>
<comment type="caution">
    <text evidence="3">The sequence shown here is derived from an EMBL/GenBank/DDBJ whole genome shotgun (WGS) entry which is preliminary data.</text>
</comment>
<reference evidence="3 4" key="1">
    <citation type="submission" date="2023-07" db="EMBL/GenBank/DDBJ databases">
        <title>Sequencing the genomes of 1000 actinobacteria strains.</title>
        <authorList>
            <person name="Klenk H.-P."/>
        </authorList>
    </citation>
    <scope>NUCLEOTIDE SEQUENCE [LARGE SCALE GENOMIC DNA]</scope>
    <source>
        <strain evidence="3 4">DSM 17163</strain>
    </source>
</reference>
<dbReference type="RefSeq" id="WP_307683027.1">
    <property type="nucleotide sequence ID" value="NZ_JAUSQX010000001.1"/>
</dbReference>
<sequence>MSEIEKSLDAQLAQLAEHDTHGLLDMPEKPKRPTNSDRLERSFLEIVEFYEREGREPSSTTRDIAERKLGARLDGIRANVDKLGALRHLDAAGLLREPEAPASLEEIFESDSAGLLDDDTGLLDTSALPEPSKTFEVEERAQRTRAEDFAQFEAAFKQKHAELQAGAVKLQPYTGIHQIQAGRFFVLQGMMVFIADVGETEFSITAGKARRRQRLRAIFENGTESNLYRQSLATRLMEKEGSVVVDPHMDLQRITDEDDHGGYVYVLRSLSTDPEVASIPDLYKIGFTHTSVKERIRHAASDPTYLMAGVEVVATYRVYNVRASAIEHLLHRVFADVRLDISQIAAGGATYDPSEWFVVPLDAIDEAVSMIESGDIVDYVYDRAAGALIER</sequence>
<protein>
    <recommendedName>
        <fullName evidence="2">Bacteriophage T5 Orf172 DNA-binding domain-containing protein</fullName>
    </recommendedName>
</protein>
<dbReference type="InterPro" id="IPR018306">
    <property type="entry name" value="Phage_T5_Orf172_DNA-bd"/>
</dbReference>
<evidence type="ECO:0000256" key="1">
    <source>
        <dbReference type="SAM" id="MobiDB-lite"/>
    </source>
</evidence>
<proteinExistence type="predicted"/>
<dbReference type="SMART" id="SM00974">
    <property type="entry name" value="T5orf172"/>
    <property type="match status" value="1"/>
</dbReference>
<keyword evidence="4" id="KW-1185">Reference proteome</keyword>
<accession>A0ABT9NHF1</accession>